<evidence type="ECO:0000256" key="1">
    <source>
        <dbReference type="SAM" id="Coils"/>
    </source>
</evidence>
<dbReference type="EMBL" id="MN739157">
    <property type="protein sequence ID" value="QHS91266.1"/>
    <property type="molecule type" value="Genomic_DNA"/>
</dbReference>
<feature type="coiled-coil region" evidence="1">
    <location>
        <begin position="176"/>
        <end position="224"/>
    </location>
</feature>
<keyword evidence="1" id="KW-0175">Coiled coil</keyword>
<accession>A0A6C0BGH6</accession>
<evidence type="ECO:0000313" key="3">
    <source>
        <dbReference type="EMBL" id="QHS91266.1"/>
    </source>
</evidence>
<feature type="compositionally biased region" description="Basic and acidic residues" evidence="2">
    <location>
        <begin position="48"/>
        <end position="61"/>
    </location>
</feature>
<name>A0A6C0BGH6_9ZZZZ</name>
<proteinExistence type="predicted"/>
<dbReference type="AlphaFoldDB" id="A0A6C0BGH6"/>
<feature type="region of interest" description="Disordered" evidence="2">
    <location>
        <begin position="48"/>
        <end position="69"/>
    </location>
</feature>
<sequence>MSTTESVESVQSLEVTVDLETVLAALKQFEAADLFKVIKTATQEVEKRVKGSKVKKEDGPKKPTPSQLQKPTAWVRFTLKHAQEHGWEEFIVCNSKSKEEILMPASVEIDGKHVYPNGKEMILTHAMSLSKQYWSPKFKDGTHEELYAEFLEEFNAAVAAEPVEEEEEEEKPVFVRKTAEEKAAEMEAKKAEIEAKKAEKKEEREKAKEEAKAAKEAEKAAAKAAKVPKAAVKVVVKPAAKAPAKVEAKAPAKVDGKEEAKAPVAPIAEKKIPGKKPLTGTATAAVWSCPADGAVHPWAYKGMAYLRNSDHQVWRAEADGSCGDWCGVYLGGEDRIDDSVEEPDFE</sequence>
<reference evidence="3" key="1">
    <citation type="journal article" date="2020" name="Nature">
        <title>Giant virus diversity and host interactions through global metagenomics.</title>
        <authorList>
            <person name="Schulz F."/>
            <person name="Roux S."/>
            <person name="Paez-Espino D."/>
            <person name="Jungbluth S."/>
            <person name="Walsh D.A."/>
            <person name="Denef V.J."/>
            <person name="McMahon K.D."/>
            <person name="Konstantinidis K.T."/>
            <person name="Eloe-Fadrosh E.A."/>
            <person name="Kyrpides N.C."/>
            <person name="Woyke T."/>
        </authorList>
    </citation>
    <scope>NUCLEOTIDE SEQUENCE</scope>
    <source>
        <strain evidence="3">GVMAG-M-3300013004-44</strain>
    </source>
</reference>
<organism evidence="3">
    <name type="scientific">viral metagenome</name>
    <dbReference type="NCBI Taxonomy" id="1070528"/>
    <lineage>
        <taxon>unclassified sequences</taxon>
        <taxon>metagenomes</taxon>
        <taxon>organismal metagenomes</taxon>
    </lineage>
</organism>
<evidence type="ECO:0000256" key="2">
    <source>
        <dbReference type="SAM" id="MobiDB-lite"/>
    </source>
</evidence>
<protein>
    <submittedName>
        <fullName evidence="3">Uncharacterized protein</fullName>
    </submittedName>
</protein>